<feature type="domain" description="Tetrapyrrole biosynthesis uroporphyrinogen III synthase" evidence="1">
    <location>
        <begin position="138"/>
        <end position="232"/>
    </location>
</feature>
<accession>A0ABD0L1B3</accession>
<dbReference type="Gene3D" id="3.40.50.10090">
    <property type="match status" value="2"/>
</dbReference>
<dbReference type="GO" id="GO:0004852">
    <property type="term" value="F:uroporphyrinogen-III synthase activity"/>
    <property type="evidence" value="ECO:0007669"/>
    <property type="project" value="UniProtKB-ARBA"/>
</dbReference>
<feature type="domain" description="Tetrapyrrole biosynthesis uroporphyrinogen III synthase" evidence="1">
    <location>
        <begin position="29"/>
        <end position="137"/>
    </location>
</feature>
<dbReference type="InterPro" id="IPR039793">
    <property type="entry name" value="UROS/Hem4"/>
</dbReference>
<dbReference type="SUPFAM" id="SSF69618">
    <property type="entry name" value="HemD-like"/>
    <property type="match status" value="1"/>
</dbReference>
<dbReference type="InterPro" id="IPR036108">
    <property type="entry name" value="4pyrrol_syn_uPrphyn_synt_sf"/>
</dbReference>
<dbReference type="GO" id="GO:0006779">
    <property type="term" value="P:porphyrin-containing compound biosynthetic process"/>
    <property type="evidence" value="ECO:0007669"/>
    <property type="project" value="UniProtKB-ARBA"/>
</dbReference>
<dbReference type="AlphaFoldDB" id="A0ABD0L1B3"/>
<keyword evidence="3" id="KW-1185">Reference proteome</keyword>
<comment type="caution">
    <text evidence="2">The sequence shown here is derived from an EMBL/GenBank/DDBJ whole genome shotgun (WGS) entry which is preliminary data.</text>
</comment>
<organism evidence="2 3">
    <name type="scientific">Batillaria attramentaria</name>
    <dbReference type="NCBI Taxonomy" id="370345"/>
    <lineage>
        <taxon>Eukaryota</taxon>
        <taxon>Metazoa</taxon>
        <taxon>Spiralia</taxon>
        <taxon>Lophotrochozoa</taxon>
        <taxon>Mollusca</taxon>
        <taxon>Gastropoda</taxon>
        <taxon>Caenogastropoda</taxon>
        <taxon>Sorbeoconcha</taxon>
        <taxon>Cerithioidea</taxon>
        <taxon>Batillariidae</taxon>
        <taxon>Batillaria</taxon>
    </lineage>
</organism>
<name>A0ABD0L1B3_9CAEN</name>
<dbReference type="CDD" id="cd06578">
    <property type="entry name" value="HemD"/>
    <property type="match status" value="1"/>
</dbReference>
<dbReference type="PANTHER" id="PTHR12390:SF0">
    <property type="entry name" value="UROPORPHYRINOGEN-III SYNTHASE"/>
    <property type="match status" value="1"/>
</dbReference>
<gene>
    <name evidence="2" type="ORF">BaRGS_00015541</name>
</gene>
<dbReference type="EMBL" id="JACVVK020000095">
    <property type="protein sequence ID" value="KAK7493204.1"/>
    <property type="molecule type" value="Genomic_DNA"/>
</dbReference>
<protein>
    <recommendedName>
        <fullName evidence="1">Tetrapyrrole biosynthesis uroporphyrinogen III synthase domain-containing protein</fullName>
    </recommendedName>
</protein>
<evidence type="ECO:0000313" key="3">
    <source>
        <dbReference type="Proteomes" id="UP001519460"/>
    </source>
</evidence>
<dbReference type="PANTHER" id="PTHR12390">
    <property type="entry name" value="UROPORPHYRINOGEN III SYNTHASE"/>
    <property type="match status" value="1"/>
</dbReference>
<proteinExistence type="predicted"/>
<evidence type="ECO:0000259" key="1">
    <source>
        <dbReference type="Pfam" id="PF02602"/>
    </source>
</evidence>
<dbReference type="InterPro" id="IPR003754">
    <property type="entry name" value="4pyrrol_synth_uPrphyn_synth"/>
</dbReference>
<sequence>MAGSTGHTQVPRKQCVLLLKAPKEEQEDHFVEALTHAGYRPLVVPVLAFKFVNQRELASALRQADNLSGVILTSPRSVQAVSRASSLLKESGDTFDPSSLRCFVVGEATAAAARAAGFHPEGQETGNAEALAEVILETDYQVQEIIAYETGPSERLQDDVADVIKKEGVPESVVFFSPSGVQFTESIVQQGILPLQKMKVYALGPTTQKAVLAHDYHLDGVAAKPDPASLVQVLTQVIEIARFTV</sequence>
<reference evidence="2 3" key="1">
    <citation type="journal article" date="2023" name="Sci. Data">
        <title>Genome assembly of the Korean intertidal mud-creeper Batillaria attramentaria.</title>
        <authorList>
            <person name="Patra A.K."/>
            <person name="Ho P.T."/>
            <person name="Jun S."/>
            <person name="Lee S.J."/>
            <person name="Kim Y."/>
            <person name="Won Y.J."/>
        </authorList>
    </citation>
    <scope>NUCLEOTIDE SEQUENCE [LARGE SCALE GENOMIC DNA]</scope>
    <source>
        <strain evidence="2">Wonlab-2016</strain>
    </source>
</reference>
<dbReference type="Pfam" id="PF02602">
    <property type="entry name" value="HEM4"/>
    <property type="match status" value="2"/>
</dbReference>
<dbReference type="Proteomes" id="UP001519460">
    <property type="component" value="Unassembled WGS sequence"/>
</dbReference>
<evidence type="ECO:0000313" key="2">
    <source>
        <dbReference type="EMBL" id="KAK7493204.1"/>
    </source>
</evidence>